<feature type="transmembrane region" description="Helical" evidence="2">
    <location>
        <begin position="227"/>
        <end position="247"/>
    </location>
</feature>
<dbReference type="RefSeq" id="XP_022336902.1">
    <property type="nucleotide sequence ID" value="XM_022481194.1"/>
</dbReference>
<evidence type="ECO:0000256" key="1">
    <source>
        <dbReference type="ARBA" id="ARBA00022536"/>
    </source>
</evidence>
<protein>
    <submittedName>
        <fullName evidence="4">Cell death abnormality protein 1-like</fullName>
    </submittedName>
</protein>
<dbReference type="PANTHER" id="PTHR24043:SF8">
    <property type="entry name" value="EGF-LIKE DOMAIN-CONTAINING PROTEIN"/>
    <property type="match status" value="1"/>
</dbReference>
<organism evidence="3 4">
    <name type="scientific">Crassostrea virginica</name>
    <name type="common">Eastern oyster</name>
    <dbReference type="NCBI Taxonomy" id="6565"/>
    <lineage>
        <taxon>Eukaryota</taxon>
        <taxon>Metazoa</taxon>
        <taxon>Spiralia</taxon>
        <taxon>Lophotrochozoa</taxon>
        <taxon>Mollusca</taxon>
        <taxon>Bivalvia</taxon>
        <taxon>Autobranchia</taxon>
        <taxon>Pteriomorphia</taxon>
        <taxon>Ostreida</taxon>
        <taxon>Ostreoidea</taxon>
        <taxon>Ostreidae</taxon>
        <taxon>Crassostrea</taxon>
    </lineage>
</organism>
<keyword evidence="2" id="KW-0472">Membrane</keyword>
<evidence type="ECO:0000313" key="3">
    <source>
        <dbReference type="Proteomes" id="UP000694844"/>
    </source>
</evidence>
<dbReference type="KEGG" id="cvn:111133098"/>
<keyword evidence="1" id="KW-0245">EGF-like domain</keyword>
<dbReference type="Proteomes" id="UP000694844">
    <property type="component" value="Chromosome 5"/>
</dbReference>
<evidence type="ECO:0000256" key="2">
    <source>
        <dbReference type="SAM" id="Phobius"/>
    </source>
</evidence>
<evidence type="ECO:0000313" key="4">
    <source>
        <dbReference type="RefSeq" id="XP_022336902.1"/>
    </source>
</evidence>
<dbReference type="GeneID" id="111133098"/>
<reference evidence="4" key="1">
    <citation type="submission" date="2025-08" db="UniProtKB">
        <authorList>
            <consortium name="RefSeq"/>
        </authorList>
    </citation>
    <scope>IDENTIFICATION</scope>
    <source>
        <tissue evidence="4">Whole sample</tissue>
    </source>
</reference>
<proteinExistence type="predicted"/>
<dbReference type="OrthoDB" id="18487at2759"/>
<gene>
    <name evidence="4" type="primary">LOC111133098</name>
</gene>
<dbReference type="Gene3D" id="2.170.300.10">
    <property type="entry name" value="Tie2 ligand-binding domain superfamily"/>
    <property type="match status" value="2"/>
</dbReference>
<sequence length="268" mass="29716">MWIFQAKTYLLISSIIGNQRAVGNSTSCNRLASGCCFNEYKEDGKCKECPPGTFGSNCSGTCSNKYYGRFCEKECDCALGQYCDPRYGCIQCAIGQLCRKDCKCTSEEYCDPRYGCLICPPGNNGLYCSQACSPKYYGRFCLEKCNCTTGQFCDPQKGCLECAVGTVEGECNRLCSTGYYGRTCQTDCDCTSYQYCDPKYGCLGKEKATPTTTPRITTSDNPIWKNVSFAFFGFIFATVVVGGLFCLKPRLKDLFRIPVEDTERSSGY</sequence>
<accession>A0A8B8E8D4</accession>
<keyword evidence="2" id="KW-0812">Transmembrane</keyword>
<dbReference type="GO" id="GO:0005044">
    <property type="term" value="F:scavenger receptor activity"/>
    <property type="evidence" value="ECO:0007669"/>
    <property type="project" value="InterPro"/>
</dbReference>
<dbReference type="PANTHER" id="PTHR24043">
    <property type="entry name" value="SCAVENGER RECEPTOR CLASS F"/>
    <property type="match status" value="1"/>
</dbReference>
<name>A0A8B8E8D4_CRAVI</name>
<keyword evidence="3" id="KW-1185">Reference proteome</keyword>
<keyword evidence="2" id="KW-1133">Transmembrane helix</keyword>
<dbReference type="AlphaFoldDB" id="A0A8B8E8D4"/>
<dbReference type="InterPro" id="IPR042635">
    <property type="entry name" value="MEGF10/SREC1/2-like"/>
</dbReference>